<evidence type="ECO:0000256" key="1">
    <source>
        <dbReference type="ARBA" id="ARBA00023015"/>
    </source>
</evidence>
<dbReference type="Gene3D" id="1.10.260.40">
    <property type="entry name" value="lambda repressor-like DNA-binding domains"/>
    <property type="match status" value="1"/>
</dbReference>
<dbReference type="Pfam" id="PF00356">
    <property type="entry name" value="LacI"/>
    <property type="match status" value="1"/>
</dbReference>
<evidence type="ECO:0000256" key="2">
    <source>
        <dbReference type="ARBA" id="ARBA00023125"/>
    </source>
</evidence>
<proteinExistence type="predicted"/>
<gene>
    <name evidence="5" type="ORF">GWK16_24515</name>
</gene>
<dbReference type="Pfam" id="PF13377">
    <property type="entry name" value="Peripla_BP_3"/>
    <property type="match status" value="1"/>
</dbReference>
<dbReference type="SUPFAM" id="SSF47413">
    <property type="entry name" value="lambda repressor-like DNA-binding domains"/>
    <property type="match status" value="1"/>
</dbReference>
<dbReference type="Gene3D" id="3.40.50.2300">
    <property type="match status" value="2"/>
</dbReference>
<evidence type="ECO:0000259" key="4">
    <source>
        <dbReference type="PROSITE" id="PS50932"/>
    </source>
</evidence>
<dbReference type="CDD" id="cd01392">
    <property type="entry name" value="HTH_LacI"/>
    <property type="match status" value="1"/>
</dbReference>
<feature type="domain" description="HTH lacI-type" evidence="4">
    <location>
        <begin position="1"/>
        <end position="53"/>
    </location>
</feature>
<keyword evidence="1" id="KW-0805">Transcription regulation</keyword>
<keyword evidence="6" id="KW-1185">Reference proteome</keyword>
<organism evidence="5 6">
    <name type="scientific">Neoroseomonas marina</name>
    <dbReference type="NCBI Taxonomy" id="1232220"/>
    <lineage>
        <taxon>Bacteria</taxon>
        <taxon>Pseudomonadati</taxon>
        <taxon>Pseudomonadota</taxon>
        <taxon>Alphaproteobacteria</taxon>
        <taxon>Acetobacterales</taxon>
        <taxon>Acetobacteraceae</taxon>
        <taxon>Neoroseomonas</taxon>
    </lineage>
</organism>
<dbReference type="GO" id="GO:0000976">
    <property type="term" value="F:transcription cis-regulatory region binding"/>
    <property type="evidence" value="ECO:0007669"/>
    <property type="project" value="TreeGrafter"/>
</dbReference>
<dbReference type="RefSeq" id="WP_170056611.1">
    <property type="nucleotide sequence ID" value="NZ_JABBKX010000017.1"/>
</dbReference>
<evidence type="ECO:0000256" key="3">
    <source>
        <dbReference type="ARBA" id="ARBA00023163"/>
    </source>
</evidence>
<reference evidence="5 6" key="1">
    <citation type="submission" date="2020-03" db="EMBL/GenBank/DDBJ databases">
        <authorList>
            <person name="Sun Q."/>
        </authorList>
    </citation>
    <scope>NUCLEOTIDE SEQUENCE [LARGE SCALE GENOMIC DNA]</scope>
    <source>
        <strain evidence="5 6">JC162</strain>
    </source>
</reference>
<dbReference type="PANTHER" id="PTHR30146">
    <property type="entry name" value="LACI-RELATED TRANSCRIPTIONAL REPRESSOR"/>
    <property type="match status" value="1"/>
</dbReference>
<keyword evidence="3" id="KW-0804">Transcription</keyword>
<dbReference type="SUPFAM" id="SSF53822">
    <property type="entry name" value="Periplasmic binding protein-like I"/>
    <property type="match status" value="1"/>
</dbReference>
<dbReference type="SMART" id="SM00354">
    <property type="entry name" value="HTH_LACI"/>
    <property type="match status" value="1"/>
</dbReference>
<protein>
    <submittedName>
        <fullName evidence="5">LacI family DNA-binding transcriptional regulator</fullName>
    </submittedName>
</protein>
<dbReference type="PANTHER" id="PTHR30146:SF33">
    <property type="entry name" value="TRANSCRIPTIONAL REGULATOR"/>
    <property type="match status" value="1"/>
</dbReference>
<dbReference type="GO" id="GO:0003700">
    <property type="term" value="F:DNA-binding transcription factor activity"/>
    <property type="evidence" value="ECO:0007669"/>
    <property type="project" value="TreeGrafter"/>
</dbReference>
<keyword evidence="2 5" id="KW-0238">DNA-binding</keyword>
<name>A0A848EJ66_9PROT</name>
<sequence length="325" mass="35197">MSDVAREAGVSPMSVSNAFKRPEIVQPETRERILTAARRLGYVPNGVAGTLASGRSRMVAALVPSIRNSSFARTVQGLSDQLAEQGYQLLLAVADTAERERQAIESVLGRRPDGIILTGNEHHPDTIRLLRQSGVPLVETWILSGPILDMAVGFDLNEAAQAMGRLLVSRGYRHIGFAGYAPAERSRFLERQRGFQAALREAGLRDDLLFYAEETAGFAGGRLAMAVLRAQEPRLDALFCVTDIFAVGALFECQRQGLVVPRDFAVAGYGDFEIAAEVVPGLTTVRTRGYEIGRAAAHLIVERAEGGIPAPRIDVGFEVIIRGSI</sequence>
<dbReference type="InterPro" id="IPR028082">
    <property type="entry name" value="Peripla_BP_I"/>
</dbReference>
<comment type="caution">
    <text evidence="5">The sequence shown here is derived from an EMBL/GenBank/DDBJ whole genome shotgun (WGS) entry which is preliminary data.</text>
</comment>
<evidence type="ECO:0000313" key="6">
    <source>
        <dbReference type="Proteomes" id="UP000548582"/>
    </source>
</evidence>
<evidence type="ECO:0000313" key="5">
    <source>
        <dbReference type="EMBL" id="NMJ44431.1"/>
    </source>
</evidence>
<dbReference type="InterPro" id="IPR000843">
    <property type="entry name" value="HTH_LacI"/>
</dbReference>
<dbReference type="PROSITE" id="PS50932">
    <property type="entry name" value="HTH_LACI_2"/>
    <property type="match status" value="1"/>
</dbReference>
<dbReference type="InterPro" id="IPR046335">
    <property type="entry name" value="LacI/GalR-like_sensor"/>
</dbReference>
<dbReference type="InterPro" id="IPR010982">
    <property type="entry name" value="Lambda_DNA-bd_dom_sf"/>
</dbReference>
<dbReference type="EMBL" id="JABBKX010000017">
    <property type="protein sequence ID" value="NMJ44431.1"/>
    <property type="molecule type" value="Genomic_DNA"/>
</dbReference>
<dbReference type="CDD" id="cd01575">
    <property type="entry name" value="PBP1_GntR"/>
    <property type="match status" value="1"/>
</dbReference>
<dbReference type="AlphaFoldDB" id="A0A848EJ66"/>
<accession>A0A848EJ66</accession>
<dbReference type="Proteomes" id="UP000548582">
    <property type="component" value="Unassembled WGS sequence"/>
</dbReference>